<comment type="caution">
    <text evidence="1">The sequence shown here is derived from an EMBL/GenBank/DDBJ whole genome shotgun (WGS) entry which is preliminary data.</text>
</comment>
<protein>
    <submittedName>
        <fullName evidence="1">Uncharacterized protein</fullName>
    </submittedName>
</protein>
<sequence length="168" mass="19409">MSSVYNCAIQKQVRLDQQRSRLYTTIQRMRLFNHAFGNHIFFIRVNIKIQGSQSRANYAHSKGDARQLHRVAKNHRTSDVSCVQSSLLMLGGHIQYISSVILRWLGQHSDPSIIQQIRIGILGQQIRCYETQHTQPNTPSNIIFLAIQRSILFNYYPTSPIQIISFLL</sequence>
<name>A0A8J8SX70_HALGN</name>
<gene>
    <name evidence="1" type="ORF">FGO68_gene6371</name>
</gene>
<dbReference type="EMBL" id="RRYP01018519">
    <property type="protein sequence ID" value="TNV73608.1"/>
    <property type="molecule type" value="Genomic_DNA"/>
</dbReference>
<keyword evidence="2" id="KW-1185">Reference proteome</keyword>
<proteinExistence type="predicted"/>
<dbReference type="AlphaFoldDB" id="A0A8J8SX70"/>
<evidence type="ECO:0000313" key="1">
    <source>
        <dbReference type="EMBL" id="TNV73608.1"/>
    </source>
</evidence>
<organism evidence="1 2">
    <name type="scientific">Halteria grandinella</name>
    <dbReference type="NCBI Taxonomy" id="5974"/>
    <lineage>
        <taxon>Eukaryota</taxon>
        <taxon>Sar</taxon>
        <taxon>Alveolata</taxon>
        <taxon>Ciliophora</taxon>
        <taxon>Intramacronucleata</taxon>
        <taxon>Spirotrichea</taxon>
        <taxon>Stichotrichia</taxon>
        <taxon>Sporadotrichida</taxon>
        <taxon>Halteriidae</taxon>
        <taxon>Halteria</taxon>
    </lineage>
</organism>
<accession>A0A8J8SX70</accession>
<evidence type="ECO:0000313" key="2">
    <source>
        <dbReference type="Proteomes" id="UP000785679"/>
    </source>
</evidence>
<dbReference type="Proteomes" id="UP000785679">
    <property type="component" value="Unassembled WGS sequence"/>
</dbReference>
<reference evidence="1" key="1">
    <citation type="submission" date="2019-06" db="EMBL/GenBank/DDBJ databases">
        <authorList>
            <person name="Zheng W."/>
        </authorList>
    </citation>
    <scope>NUCLEOTIDE SEQUENCE</scope>
    <source>
        <strain evidence="1">QDHG01</strain>
    </source>
</reference>